<dbReference type="AlphaFoldDB" id="A0A8S3DUI2"/>
<comment type="caution">
    <text evidence="1">The sequence shown here is derived from an EMBL/GenBank/DDBJ whole genome shotgun (WGS) entry which is preliminary data.</text>
</comment>
<organism evidence="1 2">
    <name type="scientific">Rotaria magnacalcarata</name>
    <dbReference type="NCBI Taxonomy" id="392030"/>
    <lineage>
        <taxon>Eukaryota</taxon>
        <taxon>Metazoa</taxon>
        <taxon>Spiralia</taxon>
        <taxon>Gnathifera</taxon>
        <taxon>Rotifera</taxon>
        <taxon>Eurotatoria</taxon>
        <taxon>Bdelloidea</taxon>
        <taxon>Philodinida</taxon>
        <taxon>Philodinidae</taxon>
        <taxon>Rotaria</taxon>
    </lineage>
</organism>
<feature type="non-terminal residue" evidence="1">
    <location>
        <position position="1"/>
    </location>
</feature>
<gene>
    <name evidence="1" type="ORF">BYL167_LOCUS57037</name>
</gene>
<dbReference type="EMBL" id="CAJOBH010224138">
    <property type="protein sequence ID" value="CAF5041931.1"/>
    <property type="molecule type" value="Genomic_DNA"/>
</dbReference>
<protein>
    <submittedName>
        <fullName evidence="1">Uncharacterized protein</fullName>
    </submittedName>
</protein>
<evidence type="ECO:0000313" key="1">
    <source>
        <dbReference type="EMBL" id="CAF5041931.1"/>
    </source>
</evidence>
<evidence type="ECO:0000313" key="2">
    <source>
        <dbReference type="Proteomes" id="UP000681967"/>
    </source>
</evidence>
<reference evidence="1" key="1">
    <citation type="submission" date="2021-02" db="EMBL/GenBank/DDBJ databases">
        <authorList>
            <person name="Nowell W R."/>
        </authorList>
    </citation>
    <scope>NUCLEOTIDE SEQUENCE</scope>
</reference>
<dbReference type="Proteomes" id="UP000681967">
    <property type="component" value="Unassembled WGS sequence"/>
</dbReference>
<sequence length="46" mass="4952">DKDTNELSANQLLSAMKAAVVLTQTNQSYEPVTSELLSDALKLAKT</sequence>
<accession>A0A8S3DUI2</accession>
<proteinExistence type="predicted"/>
<name>A0A8S3DUI2_9BILA</name>